<keyword evidence="5 7" id="KW-1133">Transmembrane helix</keyword>
<feature type="transmembrane region" description="Helical" evidence="7">
    <location>
        <begin position="264"/>
        <end position="284"/>
    </location>
</feature>
<dbReference type="Proteomes" id="UP000078596">
    <property type="component" value="Chromosome"/>
</dbReference>
<dbReference type="KEGG" id="haz:A9404_05825"/>
<proteinExistence type="inferred from homology"/>
<dbReference type="PANTHER" id="PTHR33362">
    <property type="entry name" value="SIALIC ACID TRAP TRANSPORTER PERMEASE PROTEIN SIAT-RELATED"/>
    <property type="match status" value="1"/>
</dbReference>
<keyword evidence="7" id="KW-0813">Transport</keyword>
<feature type="transmembrane region" description="Helical" evidence="7">
    <location>
        <begin position="143"/>
        <end position="167"/>
    </location>
</feature>
<dbReference type="PIRSF" id="PIRSF006066">
    <property type="entry name" value="HI0050"/>
    <property type="match status" value="1"/>
</dbReference>
<comment type="subunit">
    <text evidence="7">The complex comprises the extracytoplasmic solute receptor protein and the two transmembrane proteins.</text>
</comment>
<comment type="similarity">
    <text evidence="7">Belongs to the TRAP transporter large permease family.</text>
</comment>
<feature type="transmembrane region" description="Helical" evidence="7">
    <location>
        <begin position="384"/>
        <end position="410"/>
    </location>
</feature>
<evidence type="ECO:0000256" key="5">
    <source>
        <dbReference type="ARBA" id="ARBA00022989"/>
    </source>
</evidence>
<accession>A0A191ZGH7</accession>
<dbReference type="NCBIfam" id="TIGR00786">
    <property type="entry name" value="dctM"/>
    <property type="match status" value="1"/>
</dbReference>
<feature type="transmembrane region" description="Helical" evidence="7">
    <location>
        <begin position="195"/>
        <end position="219"/>
    </location>
</feature>
<keyword evidence="10" id="KW-1185">Reference proteome</keyword>
<dbReference type="GO" id="GO:0022857">
    <property type="term" value="F:transmembrane transporter activity"/>
    <property type="evidence" value="ECO:0007669"/>
    <property type="project" value="UniProtKB-UniRule"/>
</dbReference>
<keyword evidence="6 7" id="KW-0472">Membrane</keyword>
<name>A0A191ZGH7_9GAMM</name>
<evidence type="ECO:0000256" key="1">
    <source>
        <dbReference type="ARBA" id="ARBA00004429"/>
    </source>
</evidence>
<evidence type="ECO:0000256" key="6">
    <source>
        <dbReference type="ARBA" id="ARBA00023136"/>
    </source>
</evidence>
<dbReference type="EMBL" id="CP016027">
    <property type="protein sequence ID" value="ANJ66960.1"/>
    <property type="molecule type" value="Genomic_DNA"/>
</dbReference>
<dbReference type="STRING" id="1860122.A9404_05825"/>
<keyword evidence="3 7" id="KW-0997">Cell inner membrane</keyword>
<gene>
    <name evidence="9" type="ORF">A9404_05825</name>
</gene>
<comment type="function">
    <text evidence="7">Part of the tripartite ATP-independent periplasmic (TRAP) transport system.</text>
</comment>
<evidence type="ECO:0000256" key="3">
    <source>
        <dbReference type="ARBA" id="ARBA00022519"/>
    </source>
</evidence>
<feature type="transmembrane region" description="Helical" evidence="7">
    <location>
        <begin position="344"/>
        <end position="377"/>
    </location>
</feature>
<evidence type="ECO:0000313" key="9">
    <source>
        <dbReference type="EMBL" id="ANJ66960.1"/>
    </source>
</evidence>
<dbReference type="AlphaFoldDB" id="A0A191ZGH7"/>
<protein>
    <recommendedName>
        <fullName evidence="7">TRAP transporter large permease protein</fullName>
    </recommendedName>
</protein>
<keyword evidence="4 7" id="KW-0812">Transmembrane</keyword>
<keyword evidence="2" id="KW-1003">Cell membrane</keyword>
<feature type="domain" description="TRAP C4-dicarboxylate transport system permease DctM subunit" evidence="8">
    <location>
        <begin position="10"/>
        <end position="447"/>
    </location>
</feature>
<feature type="transmembrane region" description="Helical" evidence="7">
    <location>
        <begin position="239"/>
        <end position="258"/>
    </location>
</feature>
<evidence type="ECO:0000256" key="7">
    <source>
        <dbReference type="RuleBase" id="RU369079"/>
    </source>
</evidence>
<feature type="transmembrane region" description="Helical" evidence="7">
    <location>
        <begin position="24"/>
        <end position="43"/>
    </location>
</feature>
<organism evidence="9 10">
    <name type="scientific">Halothiobacillus diazotrophicus</name>
    <dbReference type="NCBI Taxonomy" id="1860122"/>
    <lineage>
        <taxon>Bacteria</taxon>
        <taxon>Pseudomonadati</taxon>
        <taxon>Pseudomonadota</taxon>
        <taxon>Gammaproteobacteria</taxon>
        <taxon>Chromatiales</taxon>
        <taxon>Halothiobacillaceae</taxon>
        <taxon>Halothiobacillus</taxon>
    </lineage>
</organism>
<comment type="subcellular location">
    <subcellularLocation>
        <location evidence="1 7">Cell inner membrane</location>
        <topology evidence="1 7">Multi-pass membrane protein</topology>
    </subcellularLocation>
</comment>
<feature type="transmembrane region" description="Helical" evidence="7">
    <location>
        <begin position="305"/>
        <end position="324"/>
    </location>
</feature>
<reference evidence="9 10" key="1">
    <citation type="submission" date="2016-06" db="EMBL/GenBank/DDBJ databases">
        <title>Insight into the functional genes involving in sulfur oxidation in Pearl River water.</title>
        <authorList>
            <person name="Luo J."/>
            <person name="Tan X."/>
            <person name="Lin W."/>
        </authorList>
    </citation>
    <scope>NUCLEOTIDE SEQUENCE [LARGE SCALE GENOMIC DNA]</scope>
    <source>
        <strain evidence="9 10">LS2</strain>
    </source>
</reference>
<dbReference type="RefSeq" id="WP_066099322.1">
    <property type="nucleotide sequence ID" value="NZ_CP016027.1"/>
</dbReference>
<dbReference type="Pfam" id="PF06808">
    <property type="entry name" value="DctM"/>
    <property type="match status" value="1"/>
</dbReference>
<evidence type="ECO:0000313" key="10">
    <source>
        <dbReference type="Proteomes" id="UP000078596"/>
    </source>
</evidence>
<evidence type="ECO:0000259" key="8">
    <source>
        <dbReference type="Pfam" id="PF06808"/>
    </source>
</evidence>
<evidence type="ECO:0000256" key="2">
    <source>
        <dbReference type="ARBA" id="ARBA00022475"/>
    </source>
</evidence>
<dbReference type="GO" id="GO:0005886">
    <property type="term" value="C:plasma membrane"/>
    <property type="evidence" value="ECO:0007669"/>
    <property type="project" value="UniProtKB-SubCell"/>
</dbReference>
<dbReference type="PANTHER" id="PTHR33362:SF7">
    <property type="entry name" value="SLL1103 PROTEIN"/>
    <property type="match status" value="1"/>
</dbReference>
<evidence type="ECO:0000256" key="4">
    <source>
        <dbReference type="ARBA" id="ARBA00022692"/>
    </source>
</evidence>
<feature type="transmembrane region" description="Helical" evidence="7">
    <location>
        <begin position="103"/>
        <end position="131"/>
    </location>
</feature>
<feature type="transmembrane region" description="Helical" evidence="7">
    <location>
        <begin position="55"/>
        <end position="77"/>
    </location>
</feature>
<sequence>MTFLLVLMVLAVFGALMLGYPVAFTLAGVALIFAAIGSALGQFDASLLPAIPNRVFGIINNPLLVAVPLFVLMGVLLEKAKVAEELLENMTALFGAKPGGLGFSVIVVGAILAASTGIVGATVVTLGLIALPAMIKRGYDVRYATGTVCASGTLGQIIPPSLILVLLGDQLSAAYTQAQLQQGIFAPKTVSVGDLFMGALVPGLLLVAAYLLYTLYLALRHPDRVPGLSAAEVRERPHWGRLLAALLPALGLIVAVLGSIMTGIASPTEAAAVGAVGALLLTLAKRRMTWALLFESARATLRVTAMVFMIFIGASIFSLVFRGFGGDSTISALLTGLPGGELTALAIVMLVMFLLGFILDFIEITFVVVPIVAPALLMLGIDPVWLGILFALNLQTSFLTPPFGFTLFYLRGVAPAEVQTTDMYRGVLPFIAIQLLVIALIAAFPAIATGLPHWLHG</sequence>
<dbReference type="InterPro" id="IPR010656">
    <property type="entry name" value="DctM"/>
</dbReference>
<feature type="transmembrane region" description="Helical" evidence="7">
    <location>
        <begin position="430"/>
        <end position="451"/>
    </location>
</feature>
<dbReference type="InterPro" id="IPR004681">
    <property type="entry name" value="TRAP_DctM"/>
</dbReference>